<evidence type="ECO:0000256" key="6">
    <source>
        <dbReference type="SAM" id="SignalP"/>
    </source>
</evidence>
<dbReference type="InterPro" id="IPR027385">
    <property type="entry name" value="Beta-barrel_OMP"/>
</dbReference>
<dbReference type="AlphaFoldDB" id="A0A975NYZ2"/>
<protein>
    <submittedName>
        <fullName evidence="8">Outer membrane beta-barrel protein</fullName>
    </submittedName>
</protein>
<evidence type="ECO:0000256" key="1">
    <source>
        <dbReference type="ARBA" id="ARBA00004442"/>
    </source>
</evidence>
<keyword evidence="2 6" id="KW-0732">Signal</keyword>
<dbReference type="SUPFAM" id="SSF56925">
    <property type="entry name" value="OMPA-like"/>
    <property type="match status" value="1"/>
</dbReference>
<dbReference type="Gene3D" id="2.40.160.20">
    <property type="match status" value="1"/>
</dbReference>
<evidence type="ECO:0000256" key="2">
    <source>
        <dbReference type="ARBA" id="ARBA00022729"/>
    </source>
</evidence>
<feature type="domain" description="Outer membrane protein beta-barrel" evidence="7">
    <location>
        <begin position="12"/>
        <end position="265"/>
    </location>
</feature>
<dbReference type="InterPro" id="IPR011250">
    <property type="entry name" value="OMP/PagP_B-barrel"/>
</dbReference>
<evidence type="ECO:0000256" key="5">
    <source>
        <dbReference type="ARBA" id="ARBA00038306"/>
    </source>
</evidence>
<dbReference type="InterPro" id="IPR051692">
    <property type="entry name" value="OMP-like"/>
</dbReference>
<evidence type="ECO:0000256" key="4">
    <source>
        <dbReference type="ARBA" id="ARBA00023237"/>
    </source>
</evidence>
<evidence type="ECO:0000313" key="8">
    <source>
        <dbReference type="EMBL" id="QWG23988.1"/>
    </source>
</evidence>
<accession>A0A975NYZ2</accession>
<evidence type="ECO:0000313" key="9">
    <source>
        <dbReference type="Proteomes" id="UP000676951"/>
    </source>
</evidence>
<comment type="subcellular location">
    <subcellularLocation>
        <location evidence="1">Cell outer membrane</location>
    </subcellularLocation>
</comment>
<keyword evidence="9" id="KW-1185">Reference proteome</keyword>
<dbReference type="RefSeq" id="WP_215604737.1">
    <property type="nucleotide sequence ID" value="NZ_CP076136.1"/>
</dbReference>
<organism evidence="8 9">
    <name type="scientific">Bradyrhizobium sediminis</name>
    <dbReference type="NCBI Taxonomy" id="2840469"/>
    <lineage>
        <taxon>Bacteria</taxon>
        <taxon>Pseudomonadati</taxon>
        <taxon>Pseudomonadota</taxon>
        <taxon>Alphaproteobacteria</taxon>
        <taxon>Hyphomicrobiales</taxon>
        <taxon>Nitrobacteraceae</taxon>
        <taxon>Bradyrhizobium</taxon>
    </lineage>
</organism>
<dbReference type="EMBL" id="CP076136">
    <property type="protein sequence ID" value="QWG23988.1"/>
    <property type="molecule type" value="Genomic_DNA"/>
</dbReference>
<name>A0A975NYZ2_9BRAD</name>
<keyword evidence="3" id="KW-0472">Membrane</keyword>
<comment type="similarity">
    <text evidence="5">Belongs to the Omp25/RopB family.</text>
</comment>
<reference evidence="8 9" key="1">
    <citation type="submission" date="2021-06" db="EMBL/GenBank/DDBJ databases">
        <title>Bradyrhizobium sp. S2-11-4 Genome sequencing.</title>
        <authorList>
            <person name="Jin L."/>
        </authorList>
    </citation>
    <scope>NUCLEOTIDE SEQUENCE [LARGE SCALE GENOMIC DNA]</scope>
    <source>
        <strain evidence="8 9">S2-11-4</strain>
    </source>
</reference>
<dbReference type="Pfam" id="PF13505">
    <property type="entry name" value="OMP_b-brl"/>
    <property type="match status" value="1"/>
</dbReference>
<dbReference type="GO" id="GO:0009279">
    <property type="term" value="C:cell outer membrane"/>
    <property type="evidence" value="ECO:0007669"/>
    <property type="project" value="UniProtKB-SubCell"/>
</dbReference>
<dbReference type="PANTHER" id="PTHR34001:SF3">
    <property type="entry name" value="BLL7405 PROTEIN"/>
    <property type="match status" value="1"/>
</dbReference>
<sequence length="273" mass="27871">MKHFLIVGAAAITLAAGSAFAADIPVKAKAPAVVAAYNWTGFYVGGNVGYGWGSDTGALWDSQVDAPLIGIIPYFAVGGNVLPGVKPSGVIGGAQIGYNWQAAPNWVLGLVTDIQASDMRALASTTVTPGGGAATSIQSNNSRIDWFGTARGRIGYAASNWLFYGTGGLAYGGVKSDLTFNCTTCGVPTIWAGSNSSTQVGWAAGAGIEVGLTPNWTVGVEYLHFDLGSISTTAVPDTAIAAGTSVTADSKFAGDIVRATVNYRFSAPVVAKY</sequence>
<gene>
    <name evidence="8" type="ORF">KMZ93_03385</name>
</gene>
<feature type="chain" id="PRO_5037077315" evidence="6">
    <location>
        <begin position="22"/>
        <end position="273"/>
    </location>
</feature>
<feature type="signal peptide" evidence="6">
    <location>
        <begin position="1"/>
        <end position="21"/>
    </location>
</feature>
<keyword evidence="4" id="KW-0998">Cell outer membrane</keyword>
<evidence type="ECO:0000259" key="7">
    <source>
        <dbReference type="Pfam" id="PF13505"/>
    </source>
</evidence>
<dbReference type="Proteomes" id="UP000676951">
    <property type="component" value="Chromosome"/>
</dbReference>
<evidence type="ECO:0000256" key="3">
    <source>
        <dbReference type="ARBA" id="ARBA00023136"/>
    </source>
</evidence>
<proteinExistence type="inferred from homology"/>
<dbReference type="PANTHER" id="PTHR34001">
    <property type="entry name" value="BLL7405 PROTEIN"/>
    <property type="match status" value="1"/>
</dbReference>